<dbReference type="Gramene" id="KRH48018">
    <property type="protein sequence ID" value="KRH48018"/>
    <property type="gene ID" value="GLYMA_07G063200"/>
</dbReference>
<accession>A0A0R0J498</accession>
<feature type="region of interest" description="Disordered" evidence="1">
    <location>
        <begin position="1"/>
        <end position="24"/>
    </location>
</feature>
<name>A0A0R0J498_SOYBN</name>
<evidence type="ECO:0000256" key="1">
    <source>
        <dbReference type="SAM" id="MobiDB-lite"/>
    </source>
</evidence>
<evidence type="ECO:0000313" key="2">
    <source>
        <dbReference type="EMBL" id="KRH48018.1"/>
    </source>
</evidence>
<protein>
    <submittedName>
        <fullName evidence="2 3">Uncharacterized protein</fullName>
    </submittedName>
</protein>
<dbReference type="EnsemblPlants" id="KRH48018">
    <property type="protein sequence ID" value="KRH48018"/>
    <property type="gene ID" value="GLYMA_07G063200"/>
</dbReference>
<keyword evidence="4" id="KW-1185">Reference proteome</keyword>
<dbReference type="Proteomes" id="UP000008827">
    <property type="component" value="Chromosome 7"/>
</dbReference>
<gene>
    <name evidence="2" type="ORF">GLYMA_07G063200</name>
</gene>
<evidence type="ECO:0000313" key="4">
    <source>
        <dbReference type="Proteomes" id="UP000008827"/>
    </source>
</evidence>
<proteinExistence type="predicted"/>
<feature type="compositionally biased region" description="Polar residues" evidence="1">
    <location>
        <begin position="1"/>
        <end position="17"/>
    </location>
</feature>
<dbReference type="InParanoid" id="A0A0R0J498"/>
<reference evidence="2 3" key="1">
    <citation type="journal article" date="2010" name="Nature">
        <title>Genome sequence of the palaeopolyploid soybean.</title>
        <authorList>
            <person name="Schmutz J."/>
            <person name="Cannon S.B."/>
            <person name="Schlueter J."/>
            <person name="Ma J."/>
            <person name="Mitros T."/>
            <person name="Nelson W."/>
            <person name="Hyten D.L."/>
            <person name="Song Q."/>
            <person name="Thelen J.J."/>
            <person name="Cheng J."/>
            <person name="Xu D."/>
            <person name="Hellsten U."/>
            <person name="May G.D."/>
            <person name="Yu Y."/>
            <person name="Sakurai T."/>
            <person name="Umezawa T."/>
            <person name="Bhattacharyya M.K."/>
            <person name="Sandhu D."/>
            <person name="Valliyodan B."/>
            <person name="Lindquist E."/>
            <person name="Peto M."/>
            <person name="Grant D."/>
            <person name="Shu S."/>
            <person name="Goodstein D."/>
            <person name="Barry K."/>
            <person name="Futrell-Griggs M."/>
            <person name="Abernathy B."/>
            <person name="Du J."/>
            <person name="Tian Z."/>
            <person name="Zhu L."/>
            <person name="Gill N."/>
            <person name="Joshi T."/>
            <person name="Libault M."/>
            <person name="Sethuraman A."/>
            <person name="Zhang X.-C."/>
            <person name="Shinozaki K."/>
            <person name="Nguyen H.T."/>
            <person name="Wing R.A."/>
            <person name="Cregan P."/>
            <person name="Specht J."/>
            <person name="Grimwood J."/>
            <person name="Rokhsar D."/>
            <person name="Stacey G."/>
            <person name="Shoemaker R.C."/>
            <person name="Jackson S.A."/>
        </authorList>
    </citation>
    <scope>NUCLEOTIDE SEQUENCE</scope>
    <source>
        <strain evidence="3">cv. Williams 82</strain>
        <tissue evidence="2">Callus</tissue>
    </source>
</reference>
<sequence>MKKKQVQTSQFKRNQFTYKPKKKKRRTRLSIYKVEKDTIKRIRWRKDIHTVCRVSYFKTGKVINEIISKVVEENNENKDRTSNGVSHHECNMFHYKFIMINIE</sequence>
<organism evidence="2">
    <name type="scientific">Glycine max</name>
    <name type="common">Soybean</name>
    <name type="synonym">Glycine hispida</name>
    <dbReference type="NCBI Taxonomy" id="3847"/>
    <lineage>
        <taxon>Eukaryota</taxon>
        <taxon>Viridiplantae</taxon>
        <taxon>Streptophyta</taxon>
        <taxon>Embryophyta</taxon>
        <taxon>Tracheophyta</taxon>
        <taxon>Spermatophyta</taxon>
        <taxon>Magnoliopsida</taxon>
        <taxon>eudicotyledons</taxon>
        <taxon>Gunneridae</taxon>
        <taxon>Pentapetalae</taxon>
        <taxon>rosids</taxon>
        <taxon>fabids</taxon>
        <taxon>Fabales</taxon>
        <taxon>Fabaceae</taxon>
        <taxon>Papilionoideae</taxon>
        <taxon>50 kb inversion clade</taxon>
        <taxon>NPAAA clade</taxon>
        <taxon>indigoferoid/millettioid clade</taxon>
        <taxon>Phaseoleae</taxon>
        <taxon>Glycine</taxon>
        <taxon>Glycine subgen. Soja</taxon>
    </lineage>
</organism>
<evidence type="ECO:0000313" key="3">
    <source>
        <dbReference type="EnsemblPlants" id="KRH48018"/>
    </source>
</evidence>
<dbReference type="EMBL" id="CM000840">
    <property type="protein sequence ID" value="KRH48018.1"/>
    <property type="molecule type" value="Genomic_DNA"/>
</dbReference>
<dbReference type="AlphaFoldDB" id="A0A0R0J498"/>
<reference evidence="2" key="3">
    <citation type="submission" date="2018-07" db="EMBL/GenBank/DDBJ databases">
        <title>WGS assembly of Glycine max.</title>
        <authorList>
            <person name="Schmutz J."/>
            <person name="Cannon S."/>
            <person name="Schlueter J."/>
            <person name="Ma J."/>
            <person name="Mitros T."/>
            <person name="Nelson W."/>
            <person name="Hyten D."/>
            <person name="Song Q."/>
            <person name="Thelen J."/>
            <person name="Cheng J."/>
            <person name="Xu D."/>
            <person name="Hellsten U."/>
            <person name="May G."/>
            <person name="Yu Y."/>
            <person name="Sakurai T."/>
            <person name="Umezawa T."/>
            <person name="Bhattacharyya M."/>
            <person name="Sandhu D."/>
            <person name="Valliyodan B."/>
            <person name="Lindquist E."/>
            <person name="Peto M."/>
            <person name="Grant D."/>
            <person name="Shu S."/>
            <person name="Goodstein D."/>
            <person name="Barry K."/>
            <person name="Futrell-Griggs M."/>
            <person name="Abernathy B."/>
            <person name="Du J."/>
            <person name="Tian Z."/>
            <person name="Zhu L."/>
            <person name="Gill N."/>
            <person name="Joshi T."/>
            <person name="Libault M."/>
            <person name="Sethuraman A."/>
            <person name="Zhang X."/>
            <person name="Shinozaki K."/>
            <person name="Nguyen H."/>
            <person name="Wing R."/>
            <person name="Cregan P."/>
            <person name="Specht J."/>
            <person name="Grimwood J."/>
            <person name="Rokhsar D."/>
            <person name="Stacey G."/>
            <person name="Shoemaker R."/>
            <person name="Jackson S."/>
        </authorList>
    </citation>
    <scope>NUCLEOTIDE SEQUENCE</scope>
    <source>
        <tissue evidence="2">Callus</tissue>
    </source>
</reference>
<reference evidence="3" key="2">
    <citation type="submission" date="2018-02" db="UniProtKB">
        <authorList>
            <consortium name="EnsemblPlants"/>
        </authorList>
    </citation>
    <scope>IDENTIFICATION</scope>
    <source>
        <strain evidence="3">Williams 82</strain>
    </source>
</reference>